<feature type="transmembrane region" description="Helical" evidence="14">
    <location>
        <begin position="250"/>
        <end position="267"/>
    </location>
</feature>
<sequence length="311" mass="33092">MTVLDSETGLGHADIGLSEATARDYFALLKPRVMSLVVFTAFAGLFLAPGPINPVMGAIAILCIATGAGAAGALNMWYDSDIDAVMSRTAKRPIPAGRVARQEALAFGIALSCFSVATLGLAINWFAAGLLAFTIFYYAVFYTMWLKRSTPHNIVIGGAAGAFPPMVGWAAVTGGVSLDSVILFSITFLWTPPHFWALALFKMRDYDDVGIPMMPNVAGEKSTKNQMVVYAVLTAIAGVAPALTGLASPAYAVFAGAMGAYFIYASLKVRAMPEGDERMLPAKKMFGFSILYLFSIFAALIADRAIFMLFG</sequence>
<comment type="function">
    <text evidence="14">Converts heme B (protoheme IX) to heme O by substitution of the vinyl group on carbon 2 of heme B porphyrin ring with a hydroxyethyl farnesyl side group.</text>
</comment>
<protein>
    <recommendedName>
        <fullName evidence="11 14">Protoheme IX farnesyltransferase</fullName>
        <ecNumber evidence="3 14">2.5.1.141</ecNumber>
    </recommendedName>
    <alternativeName>
        <fullName evidence="12 14">Heme B farnesyltransferase</fullName>
    </alternativeName>
    <alternativeName>
        <fullName evidence="10 14">Heme O synthase</fullName>
    </alternativeName>
</protein>
<dbReference type="UniPathway" id="UPA00834">
    <property type="reaction ID" value="UER00712"/>
</dbReference>
<keyword evidence="9 14" id="KW-0472">Membrane</keyword>
<evidence type="ECO:0000256" key="10">
    <source>
        <dbReference type="ARBA" id="ARBA00030253"/>
    </source>
</evidence>
<evidence type="ECO:0000313" key="15">
    <source>
        <dbReference type="EMBL" id="TNB47854.1"/>
    </source>
</evidence>
<dbReference type="EMBL" id="VCLB01000005">
    <property type="protein sequence ID" value="TNB47854.1"/>
    <property type="molecule type" value="Genomic_DNA"/>
</dbReference>
<evidence type="ECO:0000256" key="8">
    <source>
        <dbReference type="ARBA" id="ARBA00023133"/>
    </source>
</evidence>
<evidence type="ECO:0000256" key="3">
    <source>
        <dbReference type="ARBA" id="ARBA00012292"/>
    </source>
</evidence>
<keyword evidence="16" id="KW-1185">Reference proteome</keyword>
<feature type="transmembrane region" description="Helical" evidence="14">
    <location>
        <begin position="288"/>
        <end position="310"/>
    </location>
</feature>
<feature type="transmembrane region" description="Helical" evidence="14">
    <location>
        <begin position="123"/>
        <end position="142"/>
    </location>
</feature>
<evidence type="ECO:0000256" key="2">
    <source>
        <dbReference type="ARBA" id="ARBA00004919"/>
    </source>
</evidence>
<keyword evidence="4 14" id="KW-1003">Cell membrane</keyword>
<dbReference type="Proteomes" id="UP000307874">
    <property type="component" value="Unassembled WGS sequence"/>
</dbReference>
<feature type="transmembrane region" description="Helical" evidence="14">
    <location>
        <begin position="154"/>
        <end position="176"/>
    </location>
</feature>
<dbReference type="CDD" id="cd13957">
    <property type="entry name" value="PT_UbiA_Cox10"/>
    <property type="match status" value="1"/>
</dbReference>
<evidence type="ECO:0000256" key="13">
    <source>
        <dbReference type="ARBA" id="ARBA00047690"/>
    </source>
</evidence>
<dbReference type="GO" id="GO:0008495">
    <property type="term" value="F:protoheme IX farnesyltransferase activity"/>
    <property type="evidence" value="ECO:0007669"/>
    <property type="project" value="UniProtKB-UniRule"/>
</dbReference>
<dbReference type="PROSITE" id="PS00943">
    <property type="entry name" value="UBIA"/>
    <property type="match status" value="1"/>
</dbReference>
<keyword evidence="7 14" id="KW-1133">Transmembrane helix</keyword>
<comment type="similarity">
    <text evidence="14">Belongs to the UbiA prenyltransferase family. Protoheme IX farnesyltransferase subfamily.</text>
</comment>
<dbReference type="PANTHER" id="PTHR43448">
    <property type="entry name" value="PROTOHEME IX FARNESYLTRANSFERASE, MITOCHONDRIAL"/>
    <property type="match status" value="1"/>
</dbReference>
<comment type="miscellaneous">
    <text evidence="14">Carbon 2 of the heme B porphyrin ring is defined according to the Fischer nomenclature.</text>
</comment>
<accession>A0A5C4JRT9</accession>
<dbReference type="GO" id="GO:0005886">
    <property type="term" value="C:plasma membrane"/>
    <property type="evidence" value="ECO:0007669"/>
    <property type="project" value="UniProtKB-SubCell"/>
</dbReference>
<dbReference type="Gene3D" id="1.10.357.140">
    <property type="entry name" value="UbiA prenyltransferase"/>
    <property type="match status" value="1"/>
</dbReference>
<reference evidence="15 16" key="1">
    <citation type="submission" date="2019-06" db="EMBL/GenBank/DDBJ databases">
        <title>Martelella lutilitoris sp. nov., isolated from a tidal mudflat.</title>
        <authorList>
            <person name="Kim Y.-J."/>
        </authorList>
    </citation>
    <scope>NUCLEOTIDE SEQUENCE [LARGE SCALE GENOMIC DNA]</scope>
    <source>
        <strain evidence="15 16">GH2-6</strain>
    </source>
</reference>
<dbReference type="GO" id="GO:0048034">
    <property type="term" value="P:heme O biosynthetic process"/>
    <property type="evidence" value="ECO:0007669"/>
    <property type="project" value="UniProtKB-UniRule"/>
</dbReference>
<keyword evidence="6 14" id="KW-0812">Transmembrane</keyword>
<gene>
    <name evidence="14" type="primary">ctaB</name>
    <name evidence="15" type="ORF">FF124_09690</name>
</gene>
<feature type="transmembrane region" description="Helical" evidence="14">
    <location>
        <begin position="182"/>
        <end position="201"/>
    </location>
</feature>
<evidence type="ECO:0000256" key="5">
    <source>
        <dbReference type="ARBA" id="ARBA00022679"/>
    </source>
</evidence>
<feature type="transmembrane region" description="Helical" evidence="14">
    <location>
        <begin position="33"/>
        <end position="52"/>
    </location>
</feature>
<name>A0A5C4JRT9_9HYPH</name>
<dbReference type="RefSeq" id="WP_138748299.1">
    <property type="nucleotide sequence ID" value="NZ_VCLB01000005.1"/>
</dbReference>
<evidence type="ECO:0000256" key="12">
    <source>
        <dbReference type="ARBA" id="ARBA00042475"/>
    </source>
</evidence>
<comment type="subcellular location">
    <subcellularLocation>
        <location evidence="1 14">Cell membrane</location>
        <topology evidence="1 14">Multi-pass membrane protein</topology>
    </subcellularLocation>
</comment>
<dbReference type="AlphaFoldDB" id="A0A5C4JRT9"/>
<evidence type="ECO:0000256" key="1">
    <source>
        <dbReference type="ARBA" id="ARBA00004651"/>
    </source>
</evidence>
<dbReference type="OrthoDB" id="9814417at2"/>
<dbReference type="EC" id="2.5.1.141" evidence="3 14"/>
<dbReference type="NCBIfam" id="NF003349">
    <property type="entry name" value="PRK04375.1-2"/>
    <property type="match status" value="1"/>
</dbReference>
<evidence type="ECO:0000313" key="16">
    <source>
        <dbReference type="Proteomes" id="UP000307874"/>
    </source>
</evidence>
<dbReference type="InterPro" id="IPR000537">
    <property type="entry name" value="UbiA_prenyltransferase"/>
</dbReference>
<dbReference type="PANTHER" id="PTHR43448:SF7">
    <property type="entry name" value="4-HYDROXYBENZOATE SOLANESYLTRANSFERASE"/>
    <property type="match status" value="1"/>
</dbReference>
<keyword evidence="8 14" id="KW-0350">Heme biosynthesis</keyword>
<evidence type="ECO:0000256" key="9">
    <source>
        <dbReference type="ARBA" id="ARBA00023136"/>
    </source>
</evidence>
<evidence type="ECO:0000256" key="4">
    <source>
        <dbReference type="ARBA" id="ARBA00022475"/>
    </source>
</evidence>
<keyword evidence="5 14" id="KW-0808">Transferase</keyword>
<dbReference type="InterPro" id="IPR030470">
    <property type="entry name" value="UbiA_prenylTrfase_CS"/>
</dbReference>
<comment type="catalytic activity">
    <reaction evidence="13 14">
        <text>heme b + (2E,6E)-farnesyl diphosphate + H2O = Fe(II)-heme o + diphosphate</text>
        <dbReference type="Rhea" id="RHEA:28070"/>
        <dbReference type="ChEBI" id="CHEBI:15377"/>
        <dbReference type="ChEBI" id="CHEBI:33019"/>
        <dbReference type="ChEBI" id="CHEBI:60344"/>
        <dbReference type="ChEBI" id="CHEBI:60530"/>
        <dbReference type="ChEBI" id="CHEBI:175763"/>
        <dbReference type="EC" id="2.5.1.141"/>
    </reaction>
</comment>
<evidence type="ECO:0000256" key="7">
    <source>
        <dbReference type="ARBA" id="ARBA00022989"/>
    </source>
</evidence>
<evidence type="ECO:0000256" key="6">
    <source>
        <dbReference type="ARBA" id="ARBA00022692"/>
    </source>
</evidence>
<comment type="pathway">
    <text evidence="2 14">Porphyrin-containing compound metabolism; heme O biosynthesis; heme O from protoheme: step 1/1.</text>
</comment>
<feature type="transmembrane region" description="Helical" evidence="14">
    <location>
        <begin position="227"/>
        <end position="244"/>
    </location>
</feature>
<comment type="caution">
    <text evidence="15">The sequence shown here is derived from an EMBL/GenBank/DDBJ whole genome shotgun (WGS) entry which is preliminary data.</text>
</comment>
<feature type="transmembrane region" description="Helical" evidence="14">
    <location>
        <begin position="99"/>
        <end position="117"/>
    </location>
</feature>
<feature type="transmembrane region" description="Helical" evidence="14">
    <location>
        <begin position="58"/>
        <end position="78"/>
    </location>
</feature>
<dbReference type="NCBIfam" id="TIGR01473">
    <property type="entry name" value="cyoE_ctaB"/>
    <property type="match status" value="1"/>
</dbReference>
<organism evidence="15 16">
    <name type="scientific">Martelella lutilitoris</name>
    <dbReference type="NCBI Taxonomy" id="2583532"/>
    <lineage>
        <taxon>Bacteria</taxon>
        <taxon>Pseudomonadati</taxon>
        <taxon>Pseudomonadota</taxon>
        <taxon>Alphaproteobacteria</taxon>
        <taxon>Hyphomicrobiales</taxon>
        <taxon>Aurantimonadaceae</taxon>
        <taxon>Martelella</taxon>
    </lineage>
</organism>
<dbReference type="InterPro" id="IPR044878">
    <property type="entry name" value="UbiA_sf"/>
</dbReference>
<evidence type="ECO:0000256" key="11">
    <source>
        <dbReference type="ARBA" id="ARBA00040810"/>
    </source>
</evidence>
<dbReference type="HAMAP" id="MF_00154">
    <property type="entry name" value="CyoE_CtaB"/>
    <property type="match status" value="1"/>
</dbReference>
<evidence type="ECO:0000256" key="14">
    <source>
        <dbReference type="HAMAP-Rule" id="MF_00154"/>
    </source>
</evidence>
<proteinExistence type="inferred from homology"/>
<dbReference type="Pfam" id="PF01040">
    <property type="entry name" value="UbiA"/>
    <property type="match status" value="1"/>
</dbReference>
<dbReference type="InterPro" id="IPR006369">
    <property type="entry name" value="Protohaem_IX_farnesylTrfase"/>
</dbReference>